<evidence type="ECO:0000313" key="1">
    <source>
        <dbReference type="EMBL" id="KAI7792730.1"/>
    </source>
</evidence>
<sequence>MCVTDRGVECMECFKKLLSCWFYCLLERAKGMREEGGVHAVSLFLRPVRTLSETQPELINSNRPPHYPQCTRLCWGPVEDIASSADKREETNLALPGSGVSRRTSRDTFSVKVGLLQYSRAGFLSPPGTTWMNKVKHDQLCYETFK</sequence>
<name>A0A9W7T6M5_TRIRA</name>
<reference evidence="1" key="1">
    <citation type="submission" date="2021-02" db="EMBL/GenBank/DDBJ databases">
        <title>Comparative genomics reveals that relaxation of natural selection precedes convergent phenotypic evolution of cavefish.</title>
        <authorList>
            <person name="Peng Z."/>
        </authorList>
    </citation>
    <scope>NUCLEOTIDE SEQUENCE</scope>
    <source>
        <tissue evidence="1">Muscle</tissue>
    </source>
</reference>
<dbReference type="AlphaFoldDB" id="A0A9W7T6M5"/>
<evidence type="ECO:0000313" key="2">
    <source>
        <dbReference type="Proteomes" id="UP001059041"/>
    </source>
</evidence>
<dbReference type="EMBL" id="JAFHDT010000023">
    <property type="protein sequence ID" value="KAI7792730.1"/>
    <property type="molecule type" value="Genomic_DNA"/>
</dbReference>
<protein>
    <submittedName>
        <fullName evidence="1">Uncharacterized protein</fullName>
    </submittedName>
</protein>
<organism evidence="1 2">
    <name type="scientific">Triplophysa rosa</name>
    <name type="common">Cave loach</name>
    <dbReference type="NCBI Taxonomy" id="992332"/>
    <lineage>
        <taxon>Eukaryota</taxon>
        <taxon>Metazoa</taxon>
        <taxon>Chordata</taxon>
        <taxon>Craniata</taxon>
        <taxon>Vertebrata</taxon>
        <taxon>Euteleostomi</taxon>
        <taxon>Actinopterygii</taxon>
        <taxon>Neopterygii</taxon>
        <taxon>Teleostei</taxon>
        <taxon>Ostariophysi</taxon>
        <taxon>Cypriniformes</taxon>
        <taxon>Nemacheilidae</taxon>
        <taxon>Triplophysa</taxon>
    </lineage>
</organism>
<accession>A0A9W7T6M5</accession>
<gene>
    <name evidence="1" type="ORF">IRJ41_019116</name>
</gene>
<proteinExistence type="predicted"/>
<keyword evidence="2" id="KW-1185">Reference proteome</keyword>
<comment type="caution">
    <text evidence="1">The sequence shown here is derived from an EMBL/GenBank/DDBJ whole genome shotgun (WGS) entry which is preliminary data.</text>
</comment>
<dbReference type="Proteomes" id="UP001059041">
    <property type="component" value="Linkage Group LG23"/>
</dbReference>